<sequence>MNQTNENKLSENIDEYENFENISNSDSKDIFKNSLLLNSSFDDEFDLYFSLNTSISIFA</sequence>
<dbReference type="Proteomes" id="UP000234323">
    <property type="component" value="Unassembled WGS sequence"/>
</dbReference>
<comment type="caution">
    <text evidence="1">The sequence shown here is derived from an EMBL/GenBank/DDBJ whole genome shotgun (WGS) entry which is preliminary data.</text>
</comment>
<name>A0A2I1G472_9GLOM</name>
<keyword evidence="2" id="KW-1185">Reference proteome</keyword>
<accession>A0A2I1G472</accession>
<organism evidence="1 2">
    <name type="scientific">Rhizophagus irregularis</name>
    <dbReference type="NCBI Taxonomy" id="588596"/>
    <lineage>
        <taxon>Eukaryota</taxon>
        <taxon>Fungi</taxon>
        <taxon>Fungi incertae sedis</taxon>
        <taxon>Mucoromycota</taxon>
        <taxon>Glomeromycotina</taxon>
        <taxon>Glomeromycetes</taxon>
        <taxon>Glomerales</taxon>
        <taxon>Glomeraceae</taxon>
        <taxon>Rhizophagus</taxon>
    </lineage>
</organism>
<evidence type="ECO:0000313" key="1">
    <source>
        <dbReference type="EMBL" id="PKY41386.1"/>
    </source>
</evidence>
<reference evidence="1 2" key="1">
    <citation type="submission" date="2015-10" db="EMBL/GenBank/DDBJ databases">
        <title>Genome analyses suggest a sexual origin of heterokaryosis in a supposedly ancient asexual fungus.</title>
        <authorList>
            <person name="Ropars J."/>
            <person name="Sedzielewska K."/>
            <person name="Noel J."/>
            <person name="Charron P."/>
            <person name="Farinelli L."/>
            <person name="Marton T."/>
            <person name="Kruger M."/>
            <person name="Pelin A."/>
            <person name="Brachmann A."/>
            <person name="Corradi N."/>
        </authorList>
    </citation>
    <scope>NUCLEOTIDE SEQUENCE [LARGE SCALE GENOMIC DNA]</scope>
    <source>
        <strain evidence="1 2">A4</strain>
    </source>
</reference>
<gene>
    <name evidence="1" type="ORF">RhiirA4_454958</name>
</gene>
<proteinExistence type="predicted"/>
<dbReference type="EMBL" id="LLXI01000148">
    <property type="protein sequence ID" value="PKY41386.1"/>
    <property type="molecule type" value="Genomic_DNA"/>
</dbReference>
<evidence type="ECO:0000313" key="2">
    <source>
        <dbReference type="Proteomes" id="UP000234323"/>
    </source>
</evidence>
<dbReference type="AlphaFoldDB" id="A0A2I1G472"/>
<protein>
    <submittedName>
        <fullName evidence="1">Uncharacterized protein</fullName>
    </submittedName>
</protein>